<reference evidence="1 2" key="1">
    <citation type="submission" date="2018-06" db="EMBL/GenBank/DDBJ databases">
        <authorList>
            <person name="Pothier F. J."/>
        </authorList>
    </citation>
    <scope>NUCLEOTIDE SEQUENCE [LARGE SCALE GENOMIC DNA]</scope>
    <source>
        <strain evidence="1 2">CPBF 424</strain>
    </source>
</reference>
<dbReference type="AlphaFoldDB" id="A0AA46HC71"/>
<dbReference type="Proteomes" id="UP000254168">
    <property type="component" value="Unassembled WGS sequence"/>
</dbReference>
<evidence type="ECO:0008006" key="3">
    <source>
        <dbReference type="Google" id="ProtNLM"/>
    </source>
</evidence>
<proteinExistence type="predicted"/>
<name>A0AA46HC71_9XANT</name>
<organism evidence="1 2">
    <name type="scientific">Xanthomonas euroxanthea</name>
    <dbReference type="NCBI Taxonomy" id="2259622"/>
    <lineage>
        <taxon>Bacteria</taxon>
        <taxon>Pseudomonadati</taxon>
        <taxon>Pseudomonadota</taxon>
        <taxon>Gammaproteobacteria</taxon>
        <taxon>Lysobacterales</taxon>
        <taxon>Lysobacteraceae</taxon>
        <taxon>Xanthomonas</taxon>
    </lineage>
</organism>
<evidence type="ECO:0000313" key="2">
    <source>
        <dbReference type="Proteomes" id="UP000254168"/>
    </source>
</evidence>
<accession>A0AA46HC71</accession>
<dbReference type="EMBL" id="UIHB01000007">
    <property type="protein sequence ID" value="SUZ29894.1"/>
    <property type="molecule type" value="Genomic_DNA"/>
</dbReference>
<gene>
    <name evidence="1" type="ORF">CPBF424_37430</name>
</gene>
<evidence type="ECO:0000313" key="1">
    <source>
        <dbReference type="EMBL" id="SUZ29894.1"/>
    </source>
</evidence>
<sequence length="811" mass="92243">MPNSQKSDSDRVLDECLRVARNNFVKLVDGRKLAGTFGDSTWNYRGAGLIFCEHTSRRRDLGSPLLGVPEILAKCYLVSEMMRGVTPACAIGRLNAFRMLARTMVKKKREWNSLSPSVFDSTVEWLRGNYKESTVYNRAGGLVAFAAYINRMAITVGGREVRFLKCKISWRHGVRNPIRDYEDPTSEKFSKRREELFHSDIHTAIATARFEIASNPSLEPSDGYDRIRLEGLVFMLALGSRVGECCALPINAYERDSDTGLPFVRVPTEKTPEPAAVPLADLWDEAVSDAYSYLLEACASARLRALEIERRGFQFVYDKLIDNRRLKPLQNAQICQLAISGLDPNEHFLIAELKEAFDLSNKEFTSAGRFQASMVSVARPVAASAAMWIDERIAKWDWSNFSKRTPSGRLYGCGLSLMANAQIADSTIQKPGLWFREELTNFLGELLSFGAFEGEQLPFEEGRRSLRISWARLRANMLSRTGGAHSTFIDVRKFIEILRSNYNRWLEVHFSEIIDPSLDNYGDSTKKKVGRVGMPQKLSEHLFVVWEGQFNQFYSKGIIPRPILRKDFYHYLSKGDDRKTIFERLQIKGADGKIVSISPHDIRRWLTTAVLRSGPSEVAVDLWMGRTPGQSRRYDYRTATERAQFLRDRYINSDAPVQDFLGKKMIELRLKEVPEDQIEFLLKEKLRAVHFSPYGSCSSDLYTNPCGKGTACLRGFGTGEMCESFHIDPDDKVAKKSIEDLLRKNEMLLRKLEPNVDAINNSILQELGEHSQVDQHLAMIVDVVRGCRQALEIYEGTSAPRLRNANRRIRK</sequence>
<keyword evidence="2" id="KW-1185">Reference proteome</keyword>
<protein>
    <recommendedName>
        <fullName evidence="3">Integrase</fullName>
    </recommendedName>
</protein>
<comment type="caution">
    <text evidence="1">The sequence shown here is derived from an EMBL/GenBank/DDBJ whole genome shotgun (WGS) entry which is preliminary data.</text>
</comment>